<dbReference type="Pfam" id="PF08869">
    <property type="entry name" value="XisI"/>
    <property type="match status" value="1"/>
</dbReference>
<protein>
    <recommendedName>
        <fullName evidence="3">XisI protein</fullName>
    </recommendedName>
</protein>
<keyword evidence="2" id="KW-1185">Reference proteome</keyword>
<proteinExistence type="predicted"/>
<dbReference type="CDD" id="cd16382">
    <property type="entry name" value="XisI-like"/>
    <property type="match status" value="1"/>
</dbReference>
<name>A0ABM7Z1J5_NOSCO</name>
<evidence type="ECO:0008006" key="3">
    <source>
        <dbReference type="Google" id="ProtNLM"/>
    </source>
</evidence>
<sequence>MDKLSHYRNIIKNILIEYDRLCNSSPDDDVESLLSLDNERDQYLWFQVGWQKNRRIKGITVHIRIKNNKIWIEEDWTEEGIATELLNVGVPQSDIVLASILQAIAL</sequence>
<dbReference type="Gene3D" id="3.30.310.110">
    <property type="entry name" value="XisI-like"/>
    <property type="match status" value="1"/>
</dbReference>
<reference evidence="1" key="1">
    <citation type="submission" date="2022-04" db="EMBL/GenBank/DDBJ databases">
        <title>Complete genome sequence of a cyanobacterium, Nostoc sp. SO-36, isolated in Antarctica.</title>
        <authorList>
            <person name="Kanesaki Y."/>
            <person name="Effendi D."/>
            <person name="Sakamoto T."/>
            <person name="Ohtani S."/>
            <person name="Awai K."/>
        </authorList>
    </citation>
    <scope>NUCLEOTIDE SEQUENCE</scope>
    <source>
        <strain evidence="1">SO-36</strain>
    </source>
</reference>
<organism evidence="1 2">
    <name type="scientific">Nostoc cf. commune SO-36</name>
    <dbReference type="NCBI Taxonomy" id="449208"/>
    <lineage>
        <taxon>Bacteria</taxon>
        <taxon>Bacillati</taxon>
        <taxon>Cyanobacteriota</taxon>
        <taxon>Cyanophyceae</taxon>
        <taxon>Nostocales</taxon>
        <taxon>Nostocaceae</taxon>
        <taxon>Nostoc</taxon>
    </lineage>
</organism>
<dbReference type="Proteomes" id="UP001055453">
    <property type="component" value="Chromosome"/>
</dbReference>
<dbReference type="EMBL" id="AP025732">
    <property type="protein sequence ID" value="BDI16840.1"/>
    <property type="molecule type" value="Genomic_DNA"/>
</dbReference>
<accession>A0ABM7Z1J5</accession>
<gene>
    <name evidence="1" type="ORF">ANSO36C_26420</name>
</gene>
<evidence type="ECO:0000313" key="1">
    <source>
        <dbReference type="EMBL" id="BDI16840.1"/>
    </source>
</evidence>
<evidence type="ECO:0000313" key="2">
    <source>
        <dbReference type="Proteomes" id="UP001055453"/>
    </source>
</evidence>
<dbReference type="InterPro" id="IPR035943">
    <property type="entry name" value="XisI-like_sf"/>
</dbReference>
<dbReference type="SUPFAM" id="SSF143847">
    <property type="entry name" value="XisI-like"/>
    <property type="match status" value="1"/>
</dbReference>
<dbReference type="InterPro" id="IPR014968">
    <property type="entry name" value="XisI"/>
</dbReference>